<name>A0A255I8X5_9FIRM</name>
<dbReference type="EMBL" id="QICS01000011">
    <property type="protein sequence ID" value="PXV86906.1"/>
    <property type="molecule type" value="Genomic_DNA"/>
</dbReference>
<proteinExistence type="predicted"/>
<dbReference type="Gene3D" id="3.10.129.10">
    <property type="entry name" value="Hotdog Thioesterase"/>
    <property type="match status" value="1"/>
</dbReference>
<evidence type="ECO:0000313" key="1">
    <source>
        <dbReference type="EMBL" id="PXV86906.1"/>
    </source>
</evidence>
<organism evidence="2 3">
    <name type="scientific">Lachnotalea glycerini</name>
    <dbReference type="NCBI Taxonomy" id="1763509"/>
    <lineage>
        <taxon>Bacteria</taxon>
        <taxon>Bacillati</taxon>
        <taxon>Bacillota</taxon>
        <taxon>Clostridia</taxon>
        <taxon>Lachnospirales</taxon>
        <taxon>Lachnospiraceae</taxon>
        <taxon>Lachnotalea</taxon>
    </lineage>
</organism>
<dbReference type="EMBL" id="NOKA02000037">
    <property type="protein sequence ID" value="RDY30440.1"/>
    <property type="molecule type" value="Genomic_DNA"/>
</dbReference>
<dbReference type="InterPro" id="IPR029069">
    <property type="entry name" value="HotDog_dom_sf"/>
</dbReference>
<keyword evidence="3" id="KW-1185">Reference proteome</keyword>
<dbReference type="AlphaFoldDB" id="A0A255I8X5"/>
<dbReference type="Proteomes" id="UP000216411">
    <property type="component" value="Unassembled WGS sequence"/>
</dbReference>
<comment type="caution">
    <text evidence="2">The sequence shown here is derived from an EMBL/GenBank/DDBJ whole genome shotgun (WGS) entry which is preliminary data.</text>
</comment>
<reference evidence="1 4" key="2">
    <citation type="submission" date="2018-05" db="EMBL/GenBank/DDBJ databases">
        <title>Genomic Encyclopedia of Type Strains, Phase IV (KMG-IV): sequencing the most valuable type-strain genomes for metagenomic binning, comparative biology and taxonomic classification.</title>
        <authorList>
            <person name="Goeker M."/>
        </authorList>
    </citation>
    <scope>NUCLEOTIDE SEQUENCE [LARGE SCALE GENOMIC DNA]</scope>
    <source>
        <strain evidence="1 4">DSM 28816</strain>
    </source>
</reference>
<accession>A0A255I8X5</accession>
<dbReference type="OrthoDB" id="2063512at2"/>
<gene>
    <name evidence="1" type="ORF">C8E03_111106</name>
    <name evidence="2" type="ORF">CG710_014680</name>
</gene>
<reference evidence="2 3" key="1">
    <citation type="journal article" date="2017" name="Genome Announc.">
        <title>Draft Genome Sequence of a Sporulating and Motile Strain of Lachnotalea glycerini Isolated from Water in Quebec City, Canada.</title>
        <authorList>
            <person name="Maheux A.F."/>
            <person name="Boudreau D.K."/>
            <person name="Berube E."/>
            <person name="Boissinot M."/>
            <person name="Raymond F."/>
            <person name="Brodeur S."/>
            <person name="Corbeil J."/>
            <person name="Isabel S."/>
            <person name="Omar R.F."/>
            <person name="Bergeron M.G."/>
        </authorList>
    </citation>
    <scope>NUCLEOTIDE SEQUENCE [LARGE SCALE GENOMIC DNA]</scope>
    <source>
        <strain evidence="2 3">CCRI-19302</strain>
    </source>
</reference>
<sequence>MEKIRTLLTNMESAISKFQGFDGWMIGKCSISITTMKENKENLPQALLLKKNDRLAVIQVKDRNQEKKGMLKLTLIKPCFLKSVNESQTNKRGIPIRVLTFSQKQVNQFVAYVSDNNPIHKKEIAIVPGFMIVNEIVELVQENIYKKIGEDFEIKVRFLLPMKVGDVAELWMEEQESDGFCIYGIVMDSEIFNMWIDKKN</sequence>
<reference evidence="2" key="3">
    <citation type="submission" date="2018-07" db="EMBL/GenBank/DDBJ databases">
        <authorList>
            <person name="Quirk P.G."/>
            <person name="Krulwich T.A."/>
        </authorList>
    </citation>
    <scope>NUCLEOTIDE SEQUENCE</scope>
    <source>
        <strain evidence="2">CCRI-19302</strain>
    </source>
</reference>
<dbReference type="RefSeq" id="WP_094378424.1">
    <property type="nucleotide sequence ID" value="NZ_NOKA02000037.1"/>
</dbReference>
<evidence type="ECO:0000313" key="3">
    <source>
        <dbReference type="Proteomes" id="UP000216411"/>
    </source>
</evidence>
<dbReference type="SUPFAM" id="SSF54637">
    <property type="entry name" value="Thioesterase/thiol ester dehydrase-isomerase"/>
    <property type="match status" value="1"/>
</dbReference>
<evidence type="ECO:0000313" key="4">
    <source>
        <dbReference type="Proteomes" id="UP000247523"/>
    </source>
</evidence>
<protein>
    <submittedName>
        <fullName evidence="2">Uncharacterized protein</fullName>
    </submittedName>
</protein>
<evidence type="ECO:0000313" key="2">
    <source>
        <dbReference type="EMBL" id="RDY30440.1"/>
    </source>
</evidence>
<dbReference type="Proteomes" id="UP000247523">
    <property type="component" value="Unassembled WGS sequence"/>
</dbReference>